<dbReference type="InterPro" id="IPR022651">
    <property type="entry name" value="S_layer_C"/>
</dbReference>
<dbReference type="InterPro" id="IPR013783">
    <property type="entry name" value="Ig-like_fold"/>
</dbReference>
<comment type="caution">
    <text evidence="3">The sequence shown here is derived from an EMBL/GenBank/DDBJ whole genome shotgun (WGS) entry which is preliminary data.</text>
</comment>
<dbReference type="NCBIfam" id="TIGR03804">
    <property type="entry name" value="para_beta_helix"/>
    <property type="match status" value="4"/>
</dbReference>
<dbReference type="Gene3D" id="2.160.20.10">
    <property type="entry name" value="Single-stranded right-handed beta-helix, Pectin lyase-like"/>
    <property type="match status" value="1"/>
</dbReference>
<protein>
    <submittedName>
        <fullName evidence="3">Parallel beta-helix repeat protein</fullName>
    </submittedName>
</protein>
<dbReference type="InterPro" id="IPR022441">
    <property type="entry name" value="Para_beta_helix_rpt-2"/>
</dbReference>
<dbReference type="Proteomes" id="UP000568063">
    <property type="component" value="Unassembled WGS sequence"/>
</dbReference>
<dbReference type="Gene3D" id="2.60.40.10">
    <property type="entry name" value="Immunoglobulins"/>
    <property type="match status" value="1"/>
</dbReference>
<dbReference type="Pfam" id="PF05124">
    <property type="entry name" value="S_layer_C"/>
    <property type="match status" value="1"/>
</dbReference>
<dbReference type="InterPro" id="IPR012334">
    <property type="entry name" value="Pectin_lyas_fold"/>
</dbReference>
<feature type="domain" description="S-layer protein outer" evidence="2">
    <location>
        <begin position="458"/>
        <end position="528"/>
    </location>
</feature>
<evidence type="ECO:0000259" key="1">
    <source>
        <dbReference type="Pfam" id="PF05048"/>
    </source>
</evidence>
<dbReference type="AlphaFoldDB" id="A0A7J9PEL7"/>
<dbReference type="SUPFAM" id="SSF51126">
    <property type="entry name" value="Pectin lyase-like"/>
    <property type="match status" value="1"/>
</dbReference>
<organism evidence="3 4">
    <name type="scientific">Methanococcus maripaludis</name>
    <name type="common">Methanococcus deltae</name>
    <dbReference type="NCBI Taxonomy" id="39152"/>
    <lineage>
        <taxon>Archaea</taxon>
        <taxon>Methanobacteriati</taxon>
        <taxon>Methanobacteriota</taxon>
        <taxon>Methanomada group</taxon>
        <taxon>Methanococci</taxon>
        <taxon>Methanococcales</taxon>
        <taxon>Methanococcaceae</taxon>
        <taxon>Methanococcus</taxon>
    </lineage>
</organism>
<name>A0A7J9PEL7_METMI</name>
<dbReference type="EMBL" id="JACDUM010000005">
    <property type="protein sequence ID" value="MBA2861110.1"/>
    <property type="molecule type" value="Genomic_DNA"/>
</dbReference>
<reference evidence="3 4" key="1">
    <citation type="submission" date="2020-07" db="EMBL/GenBank/DDBJ databases">
        <title>Genomic Encyclopedia of Type Strains, Phase IV (KMG-V): Genome sequencing to study the core and pangenomes of soil and plant-associated prokaryotes.</title>
        <authorList>
            <person name="Whitman W."/>
        </authorList>
    </citation>
    <scope>NUCLEOTIDE SEQUENCE [LARGE SCALE GENOMIC DNA]</scope>
    <source>
        <strain evidence="3 4">C9</strain>
    </source>
</reference>
<proteinExistence type="predicted"/>
<accession>A0A7J9PEL7</accession>
<dbReference type="SMART" id="SM00710">
    <property type="entry name" value="PbH1"/>
    <property type="match status" value="6"/>
</dbReference>
<evidence type="ECO:0000313" key="4">
    <source>
        <dbReference type="Proteomes" id="UP000568063"/>
    </source>
</evidence>
<feature type="domain" description="Periplasmic copper-binding protein NosD beta helix" evidence="1">
    <location>
        <begin position="62"/>
        <end position="263"/>
    </location>
</feature>
<evidence type="ECO:0000259" key="2">
    <source>
        <dbReference type="Pfam" id="PF05124"/>
    </source>
</evidence>
<sequence>MKDLNVKYLIFLALIVLFTSISSVSADNISTVPYVINTPGTHYLANDLFSSSGNAITITCDNVTIDGKEYTISGIGSNEGIYASGVSNITIKNVHVEHCFGGIYLDNVTDSIIENNTANSNDGGIYLIHSSNNTVTGNTANENWIGIEILQSSYNIVTGNTANSNDWGIGIYGSSNNNNITNNTANSNKYGIVLAYYSSNNRITNNTANSNKYGIHIEHSSNNNIFYNIFNNTNNYGPWGSNQNYWNTSGELGGGNYWFTPNGTGWSERYNDTDGDGFCDPYYPLDENNTDYLPIALISEDITAPAVTILSPEGTTYTTNNVTINVTATDFSGVSSVIAEIEGIGNVTLTLNDSYYLGNTGTLSNGNYTVTTYANDTFGNVNSSENVSIIIAVPSSSSSSRSDGDHYSSDLADGFTSKEIKSFVSSASVIFGNEIDQGFAKQLRENVETADGHTLIGDIIIVGGPEVNALAKEYNDQFKIPISNDNPGENKGVIQILKVQDNSGSVIKSYTIVYIAGSDRYGTLAALEYFKTLDELPEGPITVEYTENGPVLVE</sequence>
<evidence type="ECO:0000313" key="3">
    <source>
        <dbReference type="EMBL" id="MBA2861110.1"/>
    </source>
</evidence>
<dbReference type="InterPro" id="IPR006626">
    <property type="entry name" value="PbH1"/>
</dbReference>
<gene>
    <name evidence="3" type="ORF">HNP91_001943</name>
</gene>
<dbReference type="RefSeq" id="WP_181522172.1">
    <property type="nucleotide sequence ID" value="NZ_JACDUM010000005.1"/>
</dbReference>
<dbReference type="Pfam" id="PF05048">
    <property type="entry name" value="NosD"/>
    <property type="match status" value="1"/>
</dbReference>
<dbReference type="InterPro" id="IPR007742">
    <property type="entry name" value="NosD_dom"/>
</dbReference>
<dbReference type="InterPro" id="IPR011050">
    <property type="entry name" value="Pectin_lyase_fold/virulence"/>
</dbReference>